<feature type="domain" description="F-box" evidence="1">
    <location>
        <begin position="10"/>
        <end position="47"/>
    </location>
</feature>
<dbReference type="EMBL" id="SDAM02029566">
    <property type="protein sequence ID" value="KAH6756162.1"/>
    <property type="molecule type" value="Genomic_DNA"/>
</dbReference>
<gene>
    <name evidence="3" type="ORF">C2S53_004261</name>
</gene>
<dbReference type="InterPro" id="IPR032675">
    <property type="entry name" value="LRR_dom_sf"/>
</dbReference>
<dbReference type="InterPro" id="IPR053772">
    <property type="entry name" value="At1g61320/At1g61330-like"/>
</dbReference>
<evidence type="ECO:0000313" key="3">
    <source>
        <dbReference type="EMBL" id="KAH6756162.1"/>
    </source>
</evidence>
<dbReference type="Pfam" id="PF24758">
    <property type="entry name" value="LRR_At5g56370"/>
    <property type="match status" value="1"/>
</dbReference>
<dbReference type="Pfam" id="PF00646">
    <property type="entry name" value="F-box"/>
    <property type="match status" value="1"/>
</dbReference>
<proteinExistence type="predicted"/>
<keyword evidence="4" id="KW-1185">Reference proteome</keyword>
<dbReference type="PANTHER" id="PTHR34145">
    <property type="entry name" value="OS02G0105600 PROTEIN"/>
    <property type="match status" value="1"/>
</dbReference>
<dbReference type="InterPro" id="IPR001810">
    <property type="entry name" value="F-box_dom"/>
</dbReference>
<feature type="domain" description="F-box/LRR-repeat protein 15/At3g58940/PEG3-like LRR" evidence="2">
    <location>
        <begin position="110"/>
        <end position="191"/>
    </location>
</feature>
<sequence>MENNKRREFSLPTEIVEHIHSFMKGKEAVRIAIVSKSLYNAWSKRPNLDFDERHFKSNTIFSEFTKNTMKRYEDLNLKIESFTLRMDHECSNPLAKKLIVRAVKLGAIDLIIEFYGPVCCHFNLPDEVFASETLARLSLTECAIDVGRNVEVNCSKLKSLHLCRVGIINGDLFRNLVSRCPSIEKIICDGNLISVEKEIHNNHKLNGMLEYEFHKLQSLSLDTLKDRDALFFQEFLLKFPCLKILAIRNIYNCGKIRICSQSLECISFVEYYKAVTAEFDVPNIRKFHFEGSASSCLTFETTCGDDWESDIHIMCYQGSSSWLSSLRKLLQNLSMSKVSLSIHVKYRSKYICDYTSCEPMPLVENLKIMDHVPNSGLLHGLFFICRPKFVNRHCFAPNRNALLKLLCTKLVDKRSGNRCIPKPSMHGLEEVNVELFEEKLQKWRPPLLWKMLFDAPTITENTQKVRFRLRWRSVTSS</sequence>
<dbReference type="SUPFAM" id="SSF52047">
    <property type="entry name" value="RNI-like"/>
    <property type="match status" value="1"/>
</dbReference>
<dbReference type="Proteomes" id="UP001190926">
    <property type="component" value="Unassembled WGS sequence"/>
</dbReference>
<evidence type="ECO:0000313" key="4">
    <source>
        <dbReference type="Proteomes" id="UP001190926"/>
    </source>
</evidence>
<evidence type="ECO:0000259" key="2">
    <source>
        <dbReference type="Pfam" id="PF24758"/>
    </source>
</evidence>
<comment type="caution">
    <text evidence="3">The sequence shown here is derived from an EMBL/GenBank/DDBJ whole genome shotgun (WGS) entry which is preliminary data.</text>
</comment>
<dbReference type="Gene3D" id="3.80.10.10">
    <property type="entry name" value="Ribonuclease Inhibitor"/>
    <property type="match status" value="1"/>
</dbReference>
<dbReference type="InterPro" id="IPR055411">
    <property type="entry name" value="LRR_FXL15/At3g58940/PEG3-like"/>
</dbReference>
<evidence type="ECO:0000259" key="1">
    <source>
        <dbReference type="Pfam" id="PF00646"/>
    </source>
</evidence>
<dbReference type="InterPro" id="IPR036047">
    <property type="entry name" value="F-box-like_dom_sf"/>
</dbReference>
<organism evidence="3 4">
    <name type="scientific">Perilla frutescens var. hirtella</name>
    <name type="common">Perilla citriodora</name>
    <name type="synonym">Perilla setoyensis</name>
    <dbReference type="NCBI Taxonomy" id="608512"/>
    <lineage>
        <taxon>Eukaryota</taxon>
        <taxon>Viridiplantae</taxon>
        <taxon>Streptophyta</taxon>
        <taxon>Embryophyta</taxon>
        <taxon>Tracheophyta</taxon>
        <taxon>Spermatophyta</taxon>
        <taxon>Magnoliopsida</taxon>
        <taxon>eudicotyledons</taxon>
        <taxon>Gunneridae</taxon>
        <taxon>Pentapetalae</taxon>
        <taxon>asterids</taxon>
        <taxon>lamiids</taxon>
        <taxon>Lamiales</taxon>
        <taxon>Lamiaceae</taxon>
        <taxon>Nepetoideae</taxon>
        <taxon>Elsholtzieae</taxon>
        <taxon>Perilla</taxon>
    </lineage>
</organism>
<evidence type="ECO:0008006" key="5">
    <source>
        <dbReference type="Google" id="ProtNLM"/>
    </source>
</evidence>
<accession>A0AAD4INZ6</accession>
<dbReference type="AlphaFoldDB" id="A0AAD4INZ6"/>
<dbReference type="SUPFAM" id="SSF81383">
    <property type="entry name" value="F-box domain"/>
    <property type="match status" value="1"/>
</dbReference>
<reference evidence="3 4" key="1">
    <citation type="journal article" date="2021" name="Nat. Commun.">
        <title>Incipient diploidization of the medicinal plant Perilla within 10,000 years.</title>
        <authorList>
            <person name="Zhang Y."/>
            <person name="Shen Q."/>
            <person name="Leng L."/>
            <person name="Zhang D."/>
            <person name="Chen S."/>
            <person name="Shi Y."/>
            <person name="Ning Z."/>
            <person name="Chen S."/>
        </authorList>
    </citation>
    <scope>NUCLEOTIDE SEQUENCE [LARGE SCALE GENOMIC DNA]</scope>
    <source>
        <strain evidence="4">cv. PC099</strain>
    </source>
</reference>
<name>A0AAD4INZ6_PERFH</name>
<protein>
    <recommendedName>
        <fullName evidence="5">F-box domain-containing protein</fullName>
    </recommendedName>
</protein>